<organism evidence="1">
    <name type="scientific">Myoviridae sp. ctZSu31</name>
    <dbReference type="NCBI Taxonomy" id="2826665"/>
    <lineage>
        <taxon>Viruses</taxon>
        <taxon>Duplodnaviria</taxon>
        <taxon>Heunggongvirae</taxon>
        <taxon>Uroviricota</taxon>
        <taxon>Caudoviricetes</taxon>
    </lineage>
</organism>
<sequence>MIKNYTTKVDVYTSIGEIQAALARSGASKIMIEYDTGKAVAISFCINTATGLRGFTLPAPAEGTLRVFKKQGIKCDPKQAERVAWRNVRDWVLAQMALVESCDAAVDEVFLPYMTDNSGKTLYQMYSAGRLLPAVH</sequence>
<protein>
    <submittedName>
        <fullName evidence="1">Uncharacterized protein</fullName>
    </submittedName>
</protein>
<evidence type="ECO:0000313" key="1">
    <source>
        <dbReference type="EMBL" id="DAD88770.1"/>
    </source>
</evidence>
<proteinExistence type="predicted"/>
<name>A0A8S5N3C3_9CAUD</name>
<accession>A0A8S5N3C3</accession>
<dbReference type="EMBL" id="BK015047">
    <property type="protein sequence ID" value="DAD88770.1"/>
    <property type="molecule type" value="Genomic_DNA"/>
</dbReference>
<reference evidence="1" key="1">
    <citation type="journal article" date="2021" name="Proc. Natl. Acad. Sci. U.S.A.">
        <title>A Catalog of Tens of Thousands of Viruses from Human Metagenomes Reveals Hidden Associations with Chronic Diseases.</title>
        <authorList>
            <person name="Tisza M.J."/>
            <person name="Buck C.B."/>
        </authorList>
    </citation>
    <scope>NUCLEOTIDE SEQUENCE</scope>
    <source>
        <strain evidence="1">CtZSu31</strain>
    </source>
</reference>